<dbReference type="EMBL" id="BGZK01000602">
    <property type="protein sequence ID" value="GBP52408.1"/>
    <property type="molecule type" value="Genomic_DNA"/>
</dbReference>
<organism evidence="2 3">
    <name type="scientific">Eumeta variegata</name>
    <name type="common">Bagworm moth</name>
    <name type="synonym">Eumeta japonica</name>
    <dbReference type="NCBI Taxonomy" id="151549"/>
    <lineage>
        <taxon>Eukaryota</taxon>
        <taxon>Metazoa</taxon>
        <taxon>Ecdysozoa</taxon>
        <taxon>Arthropoda</taxon>
        <taxon>Hexapoda</taxon>
        <taxon>Insecta</taxon>
        <taxon>Pterygota</taxon>
        <taxon>Neoptera</taxon>
        <taxon>Endopterygota</taxon>
        <taxon>Lepidoptera</taxon>
        <taxon>Glossata</taxon>
        <taxon>Ditrysia</taxon>
        <taxon>Tineoidea</taxon>
        <taxon>Psychidae</taxon>
        <taxon>Oiketicinae</taxon>
        <taxon>Eumeta</taxon>
    </lineage>
</organism>
<proteinExistence type="predicted"/>
<dbReference type="Proteomes" id="UP000299102">
    <property type="component" value="Unassembled WGS sequence"/>
</dbReference>
<protein>
    <submittedName>
        <fullName evidence="2">Uncharacterized protein</fullName>
    </submittedName>
</protein>
<name>A0A4C1WLW6_EUMVA</name>
<dbReference type="AlphaFoldDB" id="A0A4C1WLW6"/>
<sequence length="479" mass="55034">MLGMTLKSLTSSRKIIDIINRYGHCISYQGIEELETETTYTSFEKSSLCPETIKKNPELFTGVAYDNFDRFVETTNGKDTLHDTVGIIYQNIEVNTTEESEMPEQLNMSEAPITNNENNSPHTTVKKRRRTFEAISTEEIPYPKKPKMTSELQSTVDDIEIIHSKNSHLYTEIDNIWMISHVLQLPEVPMWVGFNSRIYNNDSPQQLISYLTPINASPTSTSVVLETMEQSKKIAEDLHQRYIQTDKSALMKCLEKEVQHEQPHHIDVLIIDGFFLLHTMKNVPKTFGNISKKLLQMVTQFQASRIDVIFDQYFTPSIKDYEHSQRLESAQLEYTITGPEQIRSSDFAKELRNLNFKVALVNFFTSHWATDEVVPFIGDKTIYINFRKCYSFTVDNSNKVISRVDEELSCPAHEEADTKIVYHACNINYPAEIVIRSVDTDIAAIMLETDGEGDIDDNEAIDWSNSDEENENIDDNDEN</sequence>
<gene>
    <name evidence="2" type="ORF">EVAR_4691_1</name>
</gene>
<feature type="region of interest" description="Disordered" evidence="1">
    <location>
        <begin position="456"/>
        <end position="479"/>
    </location>
</feature>
<keyword evidence="3" id="KW-1185">Reference proteome</keyword>
<comment type="caution">
    <text evidence="2">The sequence shown here is derived from an EMBL/GenBank/DDBJ whole genome shotgun (WGS) entry which is preliminary data.</text>
</comment>
<evidence type="ECO:0000256" key="1">
    <source>
        <dbReference type="SAM" id="MobiDB-lite"/>
    </source>
</evidence>
<dbReference type="PANTHER" id="PTHR46704:SF1">
    <property type="entry name" value="TELOMERE LENGTH REGULATION PROTEIN TEL2 HOMOLOG"/>
    <property type="match status" value="1"/>
</dbReference>
<evidence type="ECO:0000313" key="2">
    <source>
        <dbReference type="EMBL" id="GBP52408.1"/>
    </source>
</evidence>
<dbReference type="OrthoDB" id="8060926at2759"/>
<dbReference type="PANTHER" id="PTHR46704">
    <property type="entry name" value="CXC DOMAIN-CONTAINING PROTEIN-RELATED"/>
    <property type="match status" value="1"/>
</dbReference>
<accession>A0A4C1WLW6</accession>
<reference evidence="2 3" key="1">
    <citation type="journal article" date="2019" name="Commun. Biol.">
        <title>The bagworm genome reveals a unique fibroin gene that provides high tensile strength.</title>
        <authorList>
            <person name="Kono N."/>
            <person name="Nakamura H."/>
            <person name="Ohtoshi R."/>
            <person name="Tomita M."/>
            <person name="Numata K."/>
            <person name="Arakawa K."/>
        </authorList>
    </citation>
    <scope>NUCLEOTIDE SEQUENCE [LARGE SCALE GENOMIC DNA]</scope>
</reference>
<evidence type="ECO:0000313" key="3">
    <source>
        <dbReference type="Proteomes" id="UP000299102"/>
    </source>
</evidence>